<sequence length="908" mass="95851">MVDVLRGRDGELAAVARLLRRAGGGGQGAVICLRGEAGIGKTALVQAIAVQAADTGFAVGVGKAEELHQIAAGAPLLVALRSGSNPLLDADSFAVLAPLHHQPLWLVDRIASLLADVAARTPVLIVIDDAQWADPVTRFALDTLPSRLAGSPVVWLVVSRDVADTRSDTRADGADGVERHRLVLGPLSDVALDVLACDYLGGPAEGVTRRRLHAVGGNPFLAVQLLAGVAAARSAGLAADDIPASFAAAIDARLRSLGARTGELVELAAVWGRPLDLSDAAELLGEPAVMMIAALRREAHARGLLADDRDHIVFAHDLIREAAYQNVPAAARRELHLRCAKYLVASGKGVVAAAPHARAGARFGDLEVVEILRGAAAQTSLTMPAVAAPLIVEAFGLLGPDDSQRMEIGEQCAEILIRAQRGNDAVAVIDTLLAATSDIDARAHLQSLAAQALWLTGQLGEIDRRLVNARTRPALSPRLQARLAAVEALVLTKAGTAQEANAVAEAALSRGRALGDERTQLLALQALAEAGTAEGRHASARGHYRALRALGGTTYLAGEILALQQLDRFAEAEELLARADHGEKGRPGEHGLPSLVFAQLLQDFKLGRLAEAEAGALTVIRLCDEIGTYVHKFEAWLIAGVVAVIRGDLALARERLKSAEETGLADDAVRQPPMLLIKGRIAGAEGRFEDSVRIFKPLMASLAQSRSWWPRNPELLRVQAGIAVAAGDDEFARETVERAKLAAERNSGVASFEGVALQVEGFVSRDPATLRSAVKILRESPRPLLLAGALADYGAVLVDKGDRHTAVAVLSEAHDVFAGLGANHYLRRVERDLNRAGAPADQREALTKAEERVAQLVSEGHTNQSVASALGVSVHTVNTHLRAVFRKMGVRSRVQLANAMSAKTARGH</sequence>
<dbReference type="SUPFAM" id="SSF46894">
    <property type="entry name" value="C-terminal effector domain of the bipartite response regulators"/>
    <property type="match status" value="1"/>
</dbReference>
<dbReference type="InterPro" id="IPR041664">
    <property type="entry name" value="AAA_16"/>
</dbReference>
<dbReference type="PROSITE" id="PS50043">
    <property type="entry name" value="HTH_LUXR_2"/>
    <property type="match status" value="1"/>
</dbReference>
<reference evidence="5" key="1">
    <citation type="submission" date="2016-03" db="EMBL/GenBank/DDBJ databases">
        <authorList>
            <person name="Ploux O."/>
        </authorList>
    </citation>
    <scope>NUCLEOTIDE SEQUENCE</scope>
    <source>
        <strain evidence="5">UC10</strain>
    </source>
</reference>
<dbReference type="GO" id="GO:0005737">
    <property type="term" value="C:cytoplasm"/>
    <property type="evidence" value="ECO:0007669"/>
    <property type="project" value="TreeGrafter"/>
</dbReference>
<keyword evidence="2" id="KW-0067">ATP-binding</keyword>
<gene>
    <name evidence="4" type="ORF">MHPYR_300050</name>
    <name evidence="5" type="ORF">MHPYR_320028</name>
</gene>
<evidence type="ECO:0000313" key="4">
    <source>
        <dbReference type="EMBL" id="SBS76295.1"/>
    </source>
</evidence>
<proteinExistence type="predicted"/>
<dbReference type="GO" id="GO:0006355">
    <property type="term" value="P:regulation of DNA-templated transcription"/>
    <property type="evidence" value="ECO:0007669"/>
    <property type="project" value="InterPro"/>
</dbReference>
<dbReference type="InterPro" id="IPR027417">
    <property type="entry name" value="P-loop_NTPase"/>
</dbReference>
<evidence type="ECO:0000256" key="2">
    <source>
        <dbReference type="ARBA" id="ARBA00022840"/>
    </source>
</evidence>
<dbReference type="EMBL" id="FLQS01000024">
    <property type="protein sequence ID" value="SBS76295.1"/>
    <property type="molecule type" value="Genomic_DNA"/>
</dbReference>
<dbReference type="SUPFAM" id="SSF52540">
    <property type="entry name" value="P-loop containing nucleoside triphosphate hydrolases"/>
    <property type="match status" value="1"/>
</dbReference>
<dbReference type="GO" id="GO:0003677">
    <property type="term" value="F:DNA binding"/>
    <property type="evidence" value="ECO:0007669"/>
    <property type="project" value="InterPro"/>
</dbReference>
<dbReference type="PANTHER" id="PTHR16305">
    <property type="entry name" value="TESTICULAR SOLUBLE ADENYLYL CYCLASE"/>
    <property type="match status" value="1"/>
</dbReference>
<dbReference type="PRINTS" id="PR00038">
    <property type="entry name" value="HTHLUXR"/>
</dbReference>
<dbReference type="InterPro" id="IPR016032">
    <property type="entry name" value="Sig_transdc_resp-reg_C-effctor"/>
</dbReference>
<dbReference type="PROSITE" id="PS00622">
    <property type="entry name" value="HTH_LUXR_1"/>
    <property type="match status" value="1"/>
</dbReference>
<dbReference type="Pfam" id="PF13191">
    <property type="entry name" value="AAA_16"/>
    <property type="match status" value="1"/>
</dbReference>
<organism evidence="5">
    <name type="scientific">uncultured Mycobacterium sp</name>
    <dbReference type="NCBI Taxonomy" id="171292"/>
    <lineage>
        <taxon>Bacteria</taxon>
        <taxon>Bacillati</taxon>
        <taxon>Actinomycetota</taxon>
        <taxon>Actinomycetes</taxon>
        <taxon>Mycobacteriales</taxon>
        <taxon>Mycobacteriaceae</taxon>
        <taxon>Mycobacterium</taxon>
        <taxon>environmental samples</taxon>
    </lineage>
</organism>
<dbReference type="EMBL" id="FLQS01000026">
    <property type="protein sequence ID" value="SBS76450.1"/>
    <property type="molecule type" value="Genomic_DNA"/>
</dbReference>
<dbReference type="SMART" id="SM00421">
    <property type="entry name" value="HTH_LUXR"/>
    <property type="match status" value="1"/>
</dbReference>
<dbReference type="InterPro" id="IPR036388">
    <property type="entry name" value="WH-like_DNA-bd_sf"/>
</dbReference>
<dbReference type="Gene3D" id="1.10.10.10">
    <property type="entry name" value="Winged helix-like DNA-binding domain superfamily/Winged helix DNA-binding domain"/>
    <property type="match status" value="1"/>
</dbReference>
<dbReference type="PANTHER" id="PTHR16305:SF35">
    <property type="entry name" value="TRANSCRIPTIONAL ACTIVATOR DOMAIN"/>
    <property type="match status" value="1"/>
</dbReference>
<feature type="domain" description="HTH luxR-type" evidence="3">
    <location>
        <begin position="839"/>
        <end position="904"/>
    </location>
</feature>
<evidence type="ECO:0000259" key="3">
    <source>
        <dbReference type="PROSITE" id="PS50043"/>
    </source>
</evidence>
<dbReference type="Pfam" id="PF00196">
    <property type="entry name" value="GerE"/>
    <property type="match status" value="1"/>
</dbReference>
<dbReference type="CDD" id="cd06170">
    <property type="entry name" value="LuxR_C_like"/>
    <property type="match status" value="1"/>
</dbReference>
<accession>A0A1Y5PG67</accession>
<dbReference type="Gene3D" id="3.40.50.300">
    <property type="entry name" value="P-loop containing nucleotide triphosphate hydrolases"/>
    <property type="match status" value="1"/>
</dbReference>
<protein>
    <submittedName>
        <fullName evidence="5">Regulatory protein LuxR</fullName>
    </submittedName>
</protein>
<dbReference type="GO" id="GO:0005524">
    <property type="term" value="F:ATP binding"/>
    <property type="evidence" value="ECO:0007669"/>
    <property type="project" value="UniProtKB-KW"/>
</dbReference>
<dbReference type="AlphaFoldDB" id="A0A1Y5PG67"/>
<evidence type="ECO:0000313" key="5">
    <source>
        <dbReference type="EMBL" id="SBS76450.1"/>
    </source>
</evidence>
<dbReference type="GO" id="GO:0004016">
    <property type="term" value="F:adenylate cyclase activity"/>
    <property type="evidence" value="ECO:0007669"/>
    <property type="project" value="TreeGrafter"/>
</dbReference>
<dbReference type="InterPro" id="IPR000792">
    <property type="entry name" value="Tscrpt_reg_LuxR_C"/>
</dbReference>
<evidence type="ECO:0000256" key="1">
    <source>
        <dbReference type="ARBA" id="ARBA00022741"/>
    </source>
</evidence>
<keyword evidence="1" id="KW-0547">Nucleotide-binding</keyword>
<name>A0A1Y5PG67_9MYCO</name>